<dbReference type="Gramene" id="OIT32775">
    <property type="protein sequence ID" value="OIT32775"/>
    <property type="gene ID" value="A4A49_08107"/>
</dbReference>
<dbReference type="AlphaFoldDB" id="A0A314KU80"/>
<proteinExistence type="predicted"/>
<dbReference type="Pfam" id="PF03140">
    <property type="entry name" value="DUF247"/>
    <property type="match status" value="1"/>
</dbReference>
<gene>
    <name evidence="1" type="ORF">A4A49_08107</name>
</gene>
<keyword evidence="2" id="KW-1185">Reference proteome</keyword>
<dbReference type="EMBL" id="MJEQ01000997">
    <property type="protein sequence ID" value="OIT32775.1"/>
    <property type="molecule type" value="Genomic_DNA"/>
</dbReference>
<name>A0A314KU80_NICAT</name>
<accession>A0A314KU80</accession>
<comment type="caution">
    <text evidence="1">The sequence shown here is derived from an EMBL/GenBank/DDBJ whole genome shotgun (WGS) entry which is preliminary data.</text>
</comment>
<sequence>MTMDPIVPLIKFFLLEDNPASFLETESDVKNIKHLLQLVHMSCHPLEKKTSLTHENPSLEMEHFRKSLCWNPSQMVRLKKCQMIRTTKHGMLTYQIKKSFAKLELHFQKLEEDHDLGDNTTLFDIKFENGVMTIPCFEVFDGTKTVAAKRIRKYTWSYK</sequence>
<dbReference type="Proteomes" id="UP000187609">
    <property type="component" value="Unassembled WGS sequence"/>
</dbReference>
<organism evidence="1 2">
    <name type="scientific">Nicotiana attenuata</name>
    <name type="common">Coyote tobacco</name>
    <dbReference type="NCBI Taxonomy" id="49451"/>
    <lineage>
        <taxon>Eukaryota</taxon>
        <taxon>Viridiplantae</taxon>
        <taxon>Streptophyta</taxon>
        <taxon>Embryophyta</taxon>
        <taxon>Tracheophyta</taxon>
        <taxon>Spermatophyta</taxon>
        <taxon>Magnoliopsida</taxon>
        <taxon>eudicotyledons</taxon>
        <taxon>Gunneridae</taxon>
        <taxon>Pentapetalae</taxon>
        <taxon>asterids</taxon>
        <taxon>lamiids</taxon>
        <taxon>Solanales</taxon>
        <taxon>Solanaceae</taxon>
        <taxon>Nicotianoideae</taxon>
        <taxon>Nicotianeae</taxon>
        <taxon>Nicotiana</taxon>
    </lineage>
</organism>
<evidence type="ECO:0000313" key="1">
    <source>
        <dbReference type="EMBL" id="OIT32775.1"/>
    </source>
</evidence>
<dbReference type="InterPro" id="IPR004158">
    <property type="entry name" value="DUF247_pln"/>
</dbReference>
<protein>
    <submittedName>
        <fullName evidence="1">Uncharacterized protein</fullName>
    </submittedName>
</protein>
<evidence type="ECO:0000313" key="2">
    <source>
        <dbReference type="Proteomes" id="UP000187609"/>
    </source>
</evidence>
<reference evidence="1" key="1">
    <citation type="submission" date="2016-11" db="EMBL/GenBank/DDBJ databases">
        <title>The genome of Nicotiana attenuata.</title>
        <authorList>
            <person name="Xu S."/>
            <person name="Brockmoeller T."/>
            <person name="Gaquerel E."/>
            <person name="Navarro A."/>
            <person name="Kuhl H."/>
            <person name="Gase K."/>
            <person name="Ling Z."/>
            <person name="Zhou W."/>
            <person name="Kreitzer C."/>
            <person name="Stanke M."/>
            <person name="Tang H."/>
            <person name="Lyons E."/>
            <person name="Pandey P."/>
            <person name="Pandey S.P."/>
            <person name="Timmermann B."/>
            <person name="Baldwin I.T."/>
        </authorList>
    </citation>
    <scope>NUCLEOTIDE SEQUENCE [LARGE SCALE GENOMIC DNA]</scope>
    <source>
        <strain evidence="1">UT</strain>
    </source>
</reference>